<sequence>FGKSKRWGCQRLAEFRETEGGVSRSELVQREREAGLAAVWAELHRAEEAGEPHTGASLGTKFGKSLVWGYARLAEFRRRERGTTQAQLAAEARDAELEAVWAEVRRAEEAGKPHTGATLGKKFGKGRAWGYARLAEFRDWEAGVSGAESVQPERNAQREAVWAEVRRAEEAGKPHTAATLGKKFGKSASWGKQRLAEFRRREGGATQAQLVARARDAELEAVWAELRRARDAGDPHTGRSLAVKFGKNASWGKERLAEFRRREGVGSVPEVSATGRGAPAEGALVVAGRSGAGSELLSADASTAESSGRKRRRLSWPTG</sequence>
<evidence type="ECO:0000313" key="2">
    <source>
        <dbReference type="EMBL" id="MBB5160068.1"/>
    </source>
</evidence>
<reference evidence="2 3" key="1">
    <citation type="submission" date="2020-08" db="EMBL/GenBank/DDBJ databases">
        <title>Sequencing the genomes of 1000 actinobacteria strains.</title>
        <authorList>
            <person name="Klenk H.-P."/>
        </authorList>
    </citation>
    <scope>NUCLEOTIDE SEQUENCE [LARGE SCALE GENOMIC DNA]</scope>
    <source>
        <strain evidence="2 3">DSM 45584</strain>
    </source>
</reference>
<gene>
    <name evidence="2" type="ORF">BJ970_007669</name>
</gene>
<dbReference type="RefSeq" id="WP_221468625.1">
    <property type="nucleotide sequence ID" value="NZ_JACHIW010000006.1"/>
</dbReference>
<proteinExistence type="predicted"/>
<dbReference type="AlphaFoldDB" id="A0A840QKA4"/>
<feature type="region of interest" description="Disordered" evidence="1">
    <location>
        <begin position="295"/>
        <end position="319"/>
    </location>
</feature>
<name>A0A840QKA4_9PSEU</name>
<feature type="non-terminal residue" evidence="2">
    <location>
        <position position="1"/>
    </location>
</feature>
<comment type="caution">
    <text evidence="2">The sequence shown here is derived from an EMBL/GenBank/DDBJ whole genome shotgun (WGS) entry which is preliminary data.</text>
</comment>
<accession>A0A840QKA4</accession>
<protein>
    <submittedName>
        <fullName evidence="2">Uncharacterized protein</fullName>
    </submittedName>
</protein>
<keyword evidence="3" id="KW-1185">Reference proteome</keyword>
<evidence type="ECO:0000313" key="3">
    <source>
        <dbReference type="Proteomes" id="UP000584374"/>
    </source>
</evidence>
<organism evidence="2 3">
    <name type="scientific">Saccharopolyspora phatthalungensis</name>
    <dbReference type="NCBI Taxonomy" id="664693"/>
    <lineage>
        <taxon>Bacteria</taxon>
        <taxon>Bacillati</taxon>
        <taxon>Actinomycetota</taxon>
        <taxon>Actinomycetes</taxon>
        <taxon>Pseudonocardiales</taxon>
        <taxon>Pseudonocardiaceae</taxon>
        <taxon>Saccharopolyspora</taxon>
    </lineage>
</organism>
<dbReference type="EMBL" id="JACHIW010000006">
    <property type="protein sequence ID" value="MBB5160068.1"/>
    <property type="molecule type" value="Genomic_DNA"/>
</dbReference>
<dbReference type="Proteomes" id="UP000584374">
    <property type="component" value="Unassembled WGS sequence"/>
</dbReference>
<feature type="compositionally biased region" description="Basic residues" evidence="1">
    <location>
        <begin position="309"/>
        <end position="319"/>
    </location>
</feature>
<evidence type="ECO:0000256" key="1">
    <source>
        <dbReference type="SAM" id="MobiDB-lite"/>
    </source>
</evidence>